<evidence type="ECO:0000256" key="1">
    <source>
        <dbReference type="SAM" id="MobiDB-lite"/>
    </source>
</evidence>
<dbReference type="Gramene" id="AET1Gv20478300.19">
    <property type="protein sequence ID" value="AET1Gv20478300.19"/>
    <property type="gene ID" value="AET1Gv20478300"/>
</dbReference>
<reference evidence="2" key="4">
    <citation type="submission" date="2019-03" db="UniProtKB">
        <authorList>
            <consortium name="EnsemblPlants"/>
        </authorList>
    </citation>
    <scope>IDENTIFICATION</scope>
</reference>
<feature type="compositionally biased region" description="Pro residues" evidence="1">
    <location>
        <begin position="22"/>
        <end position="42"/>
    </location>
</feature>
<reference evidence="3" key="1">
    <citation type="journal article" date="2014" name="Science">
        <title>Ancient hybridizations among the ancestral genomes of bread wheat.</title>
        <authorList>
            <consortium name="International Wheat Genome Sequencing Consortium,"/>
            <person name="Marcussen T."/>
            <person name="Sandve S.R."/>
            <person name="Heier L."/>
            <person name="Spannagl M."/>
            <person name="Pfeifer M."/>
            <person name="Jakobsen K.S."/>
            <person name="Wulff B.B."/>
            <person name="Steuernagel B."/>
            <person name="Mayer K.F."/>
            <person name="Olsen O.A."/>
        </authorList>
    </citation>
    <scope>NUCLEOTIDE SEQUENCE [LARGE SCALE GENOMIC DNA]</scope>
    <source>
        <strain evidence="3">cv. AL8/78</strain>
    </source>
</reference>
<sequence length="107" mass="11536">EREKRERARGASPTSPRFVPHPLIPCPLPLSGRPPPPPPPTPSRTACAPTPSLLPSPFPIHQRPPPIPLSQIEQQARINGHGGASATMHRGRARRKLDVALTLVPTP</sequence>
<reference evidence="2" key="5">
    <citation type="journal article" date="2021" name="G3 (Bethesda)">
        <title>Aegilops tauschii genome assembly Aet v5.0 features greater sequence contiguity and improved annotation.</title>
        <authorList>
            <person name="Wang L."/>
            <person name="Zhu T."/>
            <person name="Rodriguez J.C."/>
            <person name="Deal K.R."/>
            <person name="Dubcovsky J."/>
            <person name="McGuire P.E."/>
            <person name="Lux T."/>
            <person name="Spannagl M."/>
            <person name="Mayer K.F.X."/>
            <person name="Baldrich P."/>
            <person name="Meyers B.C."/>
            <person name="Huo N."/>
            <person name="Gu Y.Q."/>
            <person name="Zhou H."/>
            <person name="Devos K.M."/>
            <person name="Bennetzen J.L."/>
            <person name="Unver T."/>
            <person name="Budak H."/>
            <person name="Gulick P.J."/>
            <person name="Galiba G."/>
            <person name="Kalapos B."/>
            <person name="Nelson D.R."/>
            <person name="Li P."/>
            <person name="You F.M."/>
            <person name="Luo M.C."/>
            <person name="Dvorak J."/>
        </authorList>
    </citation>
    <scope>NUCLEOTIDE SEQUENCE [LARGE SCALE GENOMIC DNA]</scope>
    <source>
        <strain evidence="2">cv. AL8/78</strain>
    </source>
</reference>
<dbReference type="EnsemblPlants" id="AET1Gv20478300.19">
    <property type="protein sequence ID" value="AET1Gv20478300.19"/>
    <property type="gene ID" value="AET1Gv20478300"/>
</dbReference>
<reference evidence="3" key="2">
    <citation type="journal article" date="2017" name="Nat. Plants">
        <title>The Aegilops tauschii genome reveals multiple impacts of transposons.</title>
        <authorList>
            <person name="Zhao G."/>
            <person name="Zou C."/>
            <person name="Li K."/>
            <person name="Wang K."/>
            <person name="Li T."/>
            <person name="Gao L."/>
            <person name="Zhang X."/>
            <person name="Wang H."/>
            <person name="Yang Z."/>
            <person name="Liu X."/>
            <person name="Jiang W."/>
            <person name="Mao L."/>
            <person name="Kong X."/>
            <person name="Jiao Y."/>
            <person name="Jia J."/>
        </authorList>
    </citation>
    <scope>NUCLEOTIDE SEQUENCE [LARGE SCALE GENOMIC DNA]</scope>
    <source>
        <strain evidence="3">cv. AL8/78</strain>
    </source>
</reference>
<dbReference type="AlphaFoldDB" id="A0A452YNH2"/>
<name>A0A452YNH2_AEGTS</name>
<protein>
    <submittedName>
        <fullName evidence="2">Uncharacterized protein</fullName>
    </submittedName>
</protein>
<feature type="compositionally biased region" description="Pro residues" evidence="1">
    <location>
        <begin position="52"/>
        <end position="67"/>
    </location>
</feature>
<reference evidence="2" key="3">
    <citation type="journal article" date="2017" name="Nature">
        <title>Genome sequence of the progenitor of the wheat D genome Aegilops tauschii.</title>
        <authorList>
            <person name="Luo M.C."/>
            <person name="Gu Y.Q."/>
            <person name="Puiu D."/>
            <person name="Wang H."/>
            <person name="Twardziok S.O."/>
            <person name="Deal K.R."/>
            <person name="Huo N."/>
            <person name="Zhu T."/>
            <person name="Wang L."/>
            <person name="Wang Y."/>
            <person name="McGuire P.E."/>
            <person name="Liu S."/>
            <person name="Long H."/>
            <person name="Ramasamy R.K."/>
            <person name="Rodriguez J.C."/>
            <person name="Van S.L."/>
            <person name="Yuan L."/>
            <person name="Wang Z."/>
            <person name="Xia Z."/>
            <person name="Xiao L."/>
            <person name="Anderson O.D."/>
            <person name="Ouyang S."/>
            <person name="Liang Y."/>
            <person name="Zimin A.V."/>
            <person name="Pertea G."/>
            <person name="Qi P."/>
            <person name="Bennetzen J.L."/>
            <person name="Dai X."/>
            <person name="Dawson M.W."/>
            <person name="Muller H.G."/>
            <person name="Kugler K."/>
            <person name="Rivarola-Duarte L."/>
            <person name="Spannagl M."/>
            <person name="Mayer K.F.X."/>
            <person name="Lu F.H."/>
            <person name="Bevan M.W."/>
            <person name="Leroy P."/>
            <person name="Li P."/>
            <person name="You F.M."/>
            <person name="Sun Q."/>
            <person name="Liu Z."/>
            <person name="Lyons E."/>
            <person name="Wicker T."/>
            <person name="Salzberg S.L."/>
            <person name="Devos K.M."/>
            <person name="Dvorak J."/>
        </authorList>
    </citation>
    <scope>NUCLEOTIDE SEQUENCE [LARGE SCALE GENOMIC DNA]</scope>
    <source>
        <strain evidence="2">cv. AL8/78</strain>
    </source>
</reference>
<evidence type="ECO:0000313" key="3">
    <source>
        <dbReference type="Proteomes" id="UP000015105"/>
    </source>
</evidence>
<dbReference type="Proteomes" id="UP000015105">
    <property type="component" value="Chromosome 1D"/>
</dbReference>
<organism evidence="2 3">
    <name type="scientific">Aegilops tauschii subsp. strangulata</name>
    <name type="common">Goatgrass</name>
    <dbReference type="NCBI Taxonomy" id="200361"/>
    <lineage>
        <taxon>Eukaryota</taxon>
        <taxon>Viridiplantae</taxon>
        <taxon>Streptophyta</taxon>
        <taxon>Embryophyta</taxon>
        <taxon>Tracheophyta</taxon>
        <taxon>Spermatophyta</taxon>
        <taxon>Magnoliopsida</taxon>
        <taxon>Liliopsida</taxon>
        <taxon>Poales</taxon>
        <taxon>Poaceae</taxon>
        <taxon>BOP clade</taxon>
        <taxon>Pooideae</taxon>
        <taxon>Triticodae</taxon>
        <taxon>Triticeae</taxon>
        <taxon>Triticinae</taxon>
        <taxon>Aegilops</taxon>
    </lineage>
</organism>
<proteinExistence type="predicted"/>
<feature type="region of interest" description="Disordered" evidence="1">
    <location>
        <begin position="1"/>
        <end position="67"/>
    </location>
</feature>
<keyword evidence="3" id="KW-1185">Reference proteome</keyword>
<accession>A0A452YNH2</accession>
<evidence type="ECO:0000313" key="2">
    <source>
        <dbReference type="EnsemblPlants" id="AET1Gv20478300.19"/>
    </source>
</evidence>